<gene>
    <name evidence="1" type="ORF">MOZ60_05760</name>
</gene>
<dbReference type="EMBL" id="JALBUR010000011">
    <property type="protein sequence ID" value="MDX8419594.1"/>
    <property type="molecule type" value="Genomic_DNA"/>
</dbReference>
<dbReference type="RefSeq" id="WP_370595965.1">
    <property type="nucleotide sequence ID" value="NZ_JALBUR010000011.1"/>
</dbReference>
<accession>A0AB35U8B3</accession>
<dbReference type="Proteomes" id="UP001286174">
    <property type="component" value="Unassembled WGS sequence"/>
</dbReference>
<proteinExistence type="predicted"/>
<dbReference type="AlphaFoldDB" id="A0AB35U8B3"/>
<evidence type="ECO:0000313" key="1">
    <source>
        <dbReference type="EMBL" id="MDX8419594.1"/>
    </source>
</evidence>
<evidence type="ECO:0000313" key="2">
    <source>
        <dbReference type="Proteomes" id="UP001286174"/>
    </source>
</evidence>
<sequence>MQKIVLCAGDIHDQKALISSVQTWFDTVCGTLARFESVLNDWGKDVCFILTPLNTDKICAERYAYRVLLAIGRAAQVNPHVQVRFAR</sequence>
<reference evidence="1 2" key="1">
    <citation type="submission" date="2022-03" db="EMBL/GenBank/DDBJ databases">
        <title>Novel taxa within the pig intestine.</title>
        <authorList>
            <person name="Wylensek D."/>
            <person name="Bishof K."/>
            <person name="Afrizal A."/>
            <person name="Clavel T."/>
        </authorList>
    </citation>
    <scope>NUCLEOTIDE SEQUENCE [LARGE SCALE GENOMIC DNA]</scope>
    <source>
        <strain evidence="1 2">CLA-KB-P133</strain>
    </source>
</reference>
<name>A0AB35U8B3_9FIRM</name>
<keyword evidence="2" id="KW-1185">Reference proteome</keyword>
<organism evidence="1 2">
    <name type="scientific">Grylomicrobium aquisgranensis</name>
    <dbReference type="NCBI Taxonomy" id="2926318"/>
    <lineage>
        <taxon>Bacteria</taxon>
        <taxon>Bacillati</taxon>
        <taxon>Bacillota</taxon>
        <taxon>Erysipelotrichia</taxon>
        <taxon>Erysipelotrichales</taxon>
        <taxon>Erysipelotrichaceae</taxon>
        <taxon>Grylomicrobium</taxon>
    </lineage>
</organism>
<comment type="caution">
    <text evidence="1">The sequence shown here is derived from an EMBL/GenBank/DDBJ whole genome shotgun (WGS) entry which is preliminary data.</text>
</comment>
<protein>
    <submittedName>
        <fullName evidence="1">Uncharacterized protein</fullName>
    </submittedName>
</protein>